<gene>
    <name evidence="1" type="ORF">IAA45_07825</name>
</gene>
<dbReference type="Proteomes" id="UP000886817">
    <property type="component" value="Unassembled WGS sequence"/>
</dbReference>
<accession>A0A9D2B3B8</accession>
<comment type="caution">
    <text evidence="1">The sequence shown here is derived from an EMBL/GenBank/DDBJ whole genome shotgun (WGS) entry which is preliminary data.</text>
</comment>
<reference evidence="1" key="1">
    <citation type="journal article" date="2021" name="PeerJ">
        <title>Extensive microbial diversity within the chicken gut microbiome revealed by metagenomics and culture.</title>
        <authorList>
            <person name="Gilroy R."/>
            <person name="Ravi A."/>
            <person name="Getino M."/>
            <person name="Pursley I."/>
            <person name="Horton D.L."/>
            <person name="Alikhan N.F."/>
            <person name="Baker D."/>
            <person name="Gharbi K."/>
            <person name="Hall N."/>
            <person name="Watson M."/>
            <person name="Adriaenssens E.M."/>
            <person name="Foster-Nyarko E."/>
            <person name="Jarju S."/>
            <person name="Secka A."/>
            <person name="Antonio M."/>
            <person name="Oren A."/>
            <person name="Chaudhuri R.R."/>
            <person name="La Ragione R."/>
            <person name="Hildebrand F."/>
            <person name="Pallen M.J."/>
        </authorList>
    </citation>
    <scope>NUCLEOTIDE SEQUENCE</scope>
    <source>
        <strain evidence="1">ChiSjej1B19-8411</strain>
    </source>
</reference>
<dbReference type="EMBL" id="DXEX01000172">
    <property type="protein sequence ID" value="HIX59605.1"/>
    <property type="molecule type" value="Genomic_DNA"/>
</dbReference>
<evidence type="ECO:0000313" key="1">
    <source>
        <dbReference type="EMBL" id="HIX59605.1"/>
    </source>
</evidence>
<evidence type="ECO:0000313" key="2">
    <source>
        <dbReference type="Proteomes" id="UP000886817"/>
    </source>
</evidence>
<sequence>DSPPAAGCLWQYASFPPQWDRRGAFFCDRKSEQNILLFYHKKKLQQRPALSAVLLLQSINFSVIPQSYG</sequence>
<feature type="non-terminal residue" evidence="1">
    <location>
        <position position="1"/>
    </location>
</feature>
<reference evidence="1" key="2">
    <citation type="submission" date="2021-04" db="EMBL/GenBank/DDBJ databases">
        <authorList>
            <person name="Gilroy R."/>
        </authorList>
    </citation>
    <scope>NUCLEOTIDE SEQUENCE</scope>
    <source>
        <strain evidence="1">ChiSjej1B19-8411</strain>
    </source>
</reference>
<dbReference type="AlphaFoldDB" id="A0A9D2B3B8"/>
<organism evidence="1 2">
    <name type="scientific">Candidatus Blautia gallistercoris</name>
    <dbReference type="NCBI Taxonomy" id="2838490"/>
    <lineage>
        <taxon>Bacteria</taxon>
        <taxon>Bacillati</taxon>
        <taxon>Bacillota</taxon>
        <taxon>Clostridia</taxon>
        <taxon>Lachnospirales</taxon>
        <taxon>Lachnospiraceae</taxon>
        <taxon>Blautia</taxon>
    </lineage>
</organism>
<proteinExistence type="predicted"/>
<name>A0A9D2B3B8_9FIRM</name>
<protein>
    <submittedName>
        <fullName evidence="1">Uncharacterized protein</fullName>
    </submittedName>
</protein>